<name>A0A409VR48_PSICY</name>
<reference evidence="2 3" key="1">
    <citation type="journal article" date="2018" name="Evol. Lett.">
        <title>Horizontal gene cluster transfer increased hallucinogenic mushroom diversity.</title>
        <authorList>
            <person name="Reynolds H.T."/>
            <person name="Vijayakumar V."/>
            <person name="Gluck-Thaler E."/>
            <person name="Korotkin H.B."/>
            <person name="Matheny P.B."/>
            <person name="Slot J.C."/>
        </authorList>
    </citation>
    <scope>NUCLEOTIDE SEQUENCE [LARGE SCALE GENOMIC DNA]</scope>
    <source>
        <strain evidence="2 3">2631</strain>
    </source>
</reference>
<dbReference type="InParanoid" id="A0A409VR48"/>
<dbReference type="EMBL" id="NHYD01003951">
    <property type="protein sequence ID" value="PPQ68709.1"/>
    <property type="molecule type" value="Genomic_DNA"/>
</dbReference>
<evidence type="ECO:0000313" key="3">
    <source>
        <dbReference type="Proteomes" id="UP000283269"/>
    </source>
</evidence>
<comment type="caution">
    <text evidence="2">The sequence shown here is derived from an EMBL/GenBank/DDBJ whole genome shotgun (WGS) entry which is preliminary data.</text>
</comment>
<dbReference type="Proteomes" id="UP000283269">
    <property type="component" value="Unassembled WGS sequence"/>
</dbReference>
<keyword evidence="3" id="KW-1185">Reference proteome</keyword>
<evidence type="ECO:0000313" key="2">
    <source>
        <dbReference type="EMBL" id="PPQ68709.1"/>
    </source>
</evidence>
<proteinExistence type="predicted"/>
<evidence type="ECO:0000256" key="1">
    <source>
        <dbReference type="SAM" id="MobiDB-lite"/>
    </source>
</evidence>
<protein>
    <submittedName>
        <fullName evidence="2">Uncharacterized protein</fullName>
    </submittedName>
</protein>
<gene>
    <name evidence="2" type="ORF">CVT25_012111</name>
</gene>
<dbReference type="AlphaFoldDB" id="A0A409VR48"/>
<organism evidence="2 3">
    <name type="scientific">Psilocybe cyanescens</name>
    <dbReference type="NCBI Taxonomy" id="93625"/>
    <lineage>
        <taxon>Eukaryota</taxon>
        <taxon>Fungi</taxon>
        <taxon>Dikarya</taxon>
        <taxon>Basidiomycota</taxon>
        <taxon>Agaricomycotina</taxon>
        <taxon>Agaricomycetes</taxon>
        <taxon>Agaricomycetidae</taxon>
        <taxon>Agaricales</taxon>
        <taxon>Agaricineae</taxon>
        <taxon>Strophariaceae</taxon>
        <taxon>Psilocybe</taxon>
    </lineage>
</organism>
<feature type="region of interest" description="Disordered" evidence="1">
    <location>
        <begin position="185"/>
        <end position="204"/>
    </location>
</feature>
<sequence>MSSNSPPGTINTLETLTRLRQRIVESQGTTRALACADLIRFQAQLAQEASYHSRISGLMADIIGDSPIIVHTSQTGAEPEQLSLKRRRDIFDGGQDKVPDGFCTQGILYDISTMRFPKKRRLWLDDSNSTSPQEVTNTVNTTLWRNTLAWDNHPSSQVCSTDSSYSLSSVAEQDLTGDDLLEYSDDASDSPWRGTDSSFSPSDSGLDTNQRYICLRKRRSHKMNLSALKFLVYPMNEAIRDGPFSDSGLSTDNSEKDLHDISTLLRCWPPIWSDSLGHYRANSKYSMFGDDKKLYRPGHLDKQTRTITCYRAGPGENFWREMGFDIYMDEARTMPDWVDCDVDARIKDMFLSDRYVYTFDDQEWNYFD</sequence>
<accession>A0A409VR48</accession>
<feature type="compositionally biased region" description="Polar residues" evidence="1">
    <location>
        <begin position="195"/>
        <end position="204"/>
    </location>
</feature>